<dbReference type="SUPFAM" id="SSF51338">
    <property type="entry name" value="Composite domain of metallo-dependent hydrolases"/>
    <property type="match status" value="1"/>
</dbReference>
<proteinExistence type="predicted"/>
<dbReference type="SUPFAM" id="SSF51556">
    <property type="entry name" value="Metallo-dependent hydrolases"/>
    <property type="match status" value="1"/>
</dbReference>
<evidence type="ECO:0000313" key="4">
    <source>
        <dbReference type="Proteomes" id="UP000620124"/>
    </source>
</evidence>
<keyword evidence="4" id="KW-1185">Reference proteome</keyword>
<dbReference type="Gene3D" id="2.30.40.10">
    <property type="entry name" value="Urease, subunit C, domain 1"/>
    <property type="match status" value="1"/>
</dbReference>
<organism evidence="3 4">
    <name type="scientific">Mycena venus</name>
    <dbReference type="NCBI Taxonomy" id="2733690"/>
    <lineage>
        <taxon>Eukaryota</taxon>
        <taxon>Fungi</taxon>
        <taxon>Dikarya</taxon>
        <taxon>Basidiomycota</taxon>
        <taxon>Agaricomycotina</taxon>
        <taxon>Agaricomycetes</taxon>
        <taxon>Agaricomycetidae</taxon>
        <taxon>Agaricales</taxon>
        <taxon>Marasmiineae</taxon>
        <taxon>Mycenaceae</taxon>
        <taxon>Mycena</taxon>
    </lineage>
</organism>
<dbReference type="InterPro" id="IPR006680">
    <property type="entry name" value="Amidohydro-rel"/>
</dbReference>
<dbReference type="GO" id="GO:0005737">
    <property type="term" value="C:cytoplasm"/>
    <property type="evidence" value="ECO:0007669"/>
    <property type="project" value="TreeGrafter"/>
</dbReference>
<comment type="caution">
    <text evidence="3">The sequence shown here is derived from an EMBL/GenBank/DDBJ whole genome shotgun (WGS) entry which is preliminary data.</text>
</comment>
<dbReference type="EMBL" id="JACAZI010000011">
    <property type="protein sequence ID" value="KAF7348544.1"/>
    <property type="molecule type" value="Genomic_DNA"/>
</dbReference>
<evidence type="ECO:0000256" key="1">
    <source>
        <dbReference type="SAM" id="Phobius"/>
    </source>
</evidence>
<feature type="transmembrane region" description="Helical" evidence="1">
    <location>
        <begin position="12"/>
        <end position="34"/>
    </location>
</feature>
<reference evidence="3" key="1">
    <citation type="submission" date="2020-05" db="EMBL/GenBank/DDBJ databases">
        <title>Mycena genomes resolve the evolution of fungal bioluminescence.</title>
        <authorList>
            <person name="Tsai I.J."/>
        </authorList>
    </citation>
    <scope>NUCLEOTIDE SEQUENCE</scope>
    <source>
        <strain evidence="3">CCC161011</strain>
    </source>
</reference>
<sequence>MKGSGYQFAHRVPAPQVSLLLLVGLSFASVYLLWPSNRHAESLPINAEVVIAQCKALHLTPGPPEDFYSRTQSDRFVGGTRPTLIQNATIWTGREDGKEIIRDDILIDKGIIKQVGSVNLRPYANVEVLDAEGAWVSPGLVDAHSHLGVYSSPALNGAADGNSYKGPVLPWLRSLDGLNMQDDSYRLAIAGGVTTANVLPGSANAIGGQAFVVKLRPTAGHSSSAMVLEPPFSLNGTYLNRWRQMKHACGEYPSGAYSGTRMDTQWAFRQAYDTARIIRDKQNEYCAKALTGKWNGLGDFPEDLQWEALVDVLRGRVKVHTHCPEAVDMDAMVRLTNEFKFSIAAFHHAHEAYLVPDLVKKAYGHPPAVALFATSARFTREAYRGSEFSPRILADNGLDVVMKSDHPVLNARHLMYEAQQAHYFGLPANLALASVTNTPARVLGQDHRIGRIIEGFDADIVVWDSHPLALGAAPKQVFIDGIAQLEKPYTSLKPPSAQHAPTTPNFDKEIADAIKYEGLPPLELETANSDVVMFRNVGSLFLKNPATRRVSEVFTLAKGEASGKTV</sequence>
<keyword evidence="1" id="KW-0812">Transmembrane</keyword>
<dbReference type="GO" id="GO:0006145">
    <property type="term" value="P:purine nucleobase catabolic process"/>
    <property type="evidence" value="ECO:0007669"/>
    <property type="project" value="TreeGrafter"/>
</dbReference>
<keyword evidence="1" id="KW-1133">Transmembrane helix</keyword>
<evidence type="ECO:0000313" key="3">
    <source>
        <dbReference type="EMBL" id="KAF7348544.1"/>
    </source>
</evidence>
<dbReference type="GO" id="GO:0004038">
    <property type="term" value="F:allantoinase activity"/>
    <property type="evidence" value="ECO:0007669"/>
    <property type="project" value="TreeGrafter"/>
</dbReference>
<dbReference type="PANTHER" id="PTHR43668:SF5">
    <property type="entry name" value="AMIDOHYDROLASE 3 DOMAIN-CONTAINING PROTEIN"/>
    <property type="match status" value="1"/>
</dbReference>
<accession>A0A8H6XY82</accession>
<dbReference type="Proteomes" id="UP000620124">
    <property type="component" value="Unassembled WGS sequence"/>
</dbReference>
<gene>
    <name evidence="3" type="ORF">MVEN_01371900</name>
</gene>
<dbReference type="InterPro" id="IPR050138">
    <property type="entry name" value="DHOase/Allantoinase_Hydrolase"/>
</dbReference>
<dbReference type="Pfam" id="PF01979">
    <property type="entry name" value="Amidohydro_1"/>
    <property type="match status" value="1"/>
</dbReference>
<feature type="domain" description="Amidohydrolase-related" evidence="2">
    <location>
        <begin position="393"/>
        <end position="480"/>
    </location>
</feature>
<keyword evidence="1" id="KW-0472">Membrane</keyword>
<dbReference type="OrthoDB" id="10258955at2759"/>
<name>A0A8H6XY82_9AGAR</name>
<dbReference type="Gene3D" id="3.20.20.140">
    <property type="entry name" value="Metal-dependent hydrolases"/>
    <property type="match status" value="1"/>
</dbReference>
<evidence type="ECO:0000259" key="2">
    <source>
        <dbReference type="Pfam" id="PF01979"/>
    </source>
</evidence>
<dbReference type="InterPro" id="IPR011059">
    <property type="entry name" value="Metal-dep_hydrolase_composite"/>
</dbReference>
<protein>
    <submittedName>
        <fullName evidence="3">Carbohydrate esterase family 9 protein</fullName>
    </submittedName>
</protein>
<dbReference type="InterPro" id="IPR032466">
    <property type="entry name" value="Metal_Hydrolase"/>
</dbReference>
<dbReference type="AlphaFoldDB" id="A0A8H6XY82"/>
<dbReference type="PANTHER" id="PTHR43668">
    <property type="entry name" value="ALLANTOINASE"/>
    <property type="match status" value="1"/>
</dbReference>